<dbReference type="InterPro" id="IPR021715">
    <property type="entry name" value="Slu7_dom"/>
</dbReference>
<dbReference type="GO" id="GO:0030628">
    <property type="term" value="F:pre-mRNA 3'-splice site binding"/>
    <property type="evidence" value="ECO:0007669"/>
    <property type="project" value="UniProtKB-UniRule"/>
</dbReference>
<dbReference type="Pfam" id="PF00098">
    <property type="entry name" value="zf-CCHC"/>
    <property type="match status" value="1"/>
</dbReference>
<dbReference type="PANTHER" id="PTHR12942:SF2">
    <property type="entry name" value="PRE-MRNA-SPLICING FACTOR SLU7"/>
    <property type="match status" value="1"/>
</dbReference>
<comment type="similarity">
    <text evidence="2 9">Belongs to the SLU7 family.</text>
</comment>
<dbReference type="SUPFAM" id="SSF57756">
    <property type="entry name" value="Retrovirus zinc finger-like domains"/>
    <property type="match status" value="1"/>
</dbReference>
<dbReference type="InterPro" id="IPR039974">
    <property type="entry name" value="Splicing_factor_SLU7"/>
</dbReference>
<name>A0A914ECH6_9BILA</name>
<proteinExistence type="inferred from homology"/>
<reference evidence="13" key="1">
    <citation type="submission" date="2022-11" db="UniProtKB">
        <authorList>
            <consortium name="WormBaseParasite"/>
        </authorList>
    </citation>
    <scope>IDENTIFICATION</scope>
</reference>
<feature type="region of interest" description="Disordered" evidence="10">
    <location>
        <begin position="463"/>
        <end position="623"/>
    </location>
</feature>
<keyword evidence="5 9" id="KW-0747">Spliceosome</keyword>
<feature type="compositionally biased region" description="Acidic residues" evidence="10">
    <location>
        <begin position="482"/>
        <end position="505"/>
    </location>
</feature>
<keyword evidence="12" id="KW-1185">Reference proteome</keyword>
<protein>
    <recommendedName>
        <fullName evidence="3 9">Pre-mRNA-splicing factor SLU7</fullName>
    </recommendedName>
</protein>
<feature type="compositionally biased region" description="Basic and acidic residues" evidence="10">
    <location>
        <begin position="579"/>
        <end position="610"/>
    </location>
</feature>
<keyword evidence="4 9" id="KW-0507">mRNA processing</keyword>
<evidence type="ECO:0000313" key="12">
    <source>
        <dbReference type="Proteomes" id="UP000887540"/>
    </source>
</evidence>
<feature type="domain" description="CCHC-type" evidence="11">
    <location>
        <begin position="118"/>
        <end position="131"/>
    </location>
</feature>
<evidence type="ECO:0000256" key="2">
    <source>
        <dbReference type="ARBA" id="ARBA00007203"/>
    </source>
</evidence>
<dbReference type="InterPro" id="IPR001878">
    <property type="entry name" value="Znf_CCHC"/>
</dbReference>
<dbReference type="GO" id="GO:0008270">
    <property type="term" value="F:zinc ion binding"/>
    <property type="evidence" value="ECO:0007669"/>
    <property type="project" value="UniProtKB-KW"/>
</dbReference>
<dbReference type="Proteomes" id="UP000887540">
    <property type="component" value="Unplaced"/>
</dbReference>
<dbReference type="AlphaFoldDB" id="A0A914ECH6"/>
<dbReference type="GO" id="GO:0000398">
    <property type="term" value="P:mRNA splicing, via spliceosome"/>
    <property type="evidence" value="ECO:0007669"/>
    <property type="project" value="UniProtKB-UniRule"/>
</dbReference>
<evidence type="ECO:0000256" key="8">
    <source>
        <dbReference type="PROSITE-ProRule" id="PRU00047"/>
    </source>
</evidence>
<dbReference type="PANTHER" id="PTHR12942">
    <property type="entry name" value="STEP II SPLICING FACTOR SLU7"/>
    <property type="match status" value="1"/>
</dbReference>
<evidence type="ECO:0000313" key="13">
    <source>
        <dbReference type="WBParaSite" id="ACRNAN_scaffold7306.g25347.t1"/>
    </source>
</evidence>
<feature type="region of interest" description="Disordered" evidence="10">
    <location>
        <begin position="203"/>
        <end position="225"/>
    </location>
</feature>
<evidence type="ECO:0000259" key="11">
    <source>
        <dbReference type="PROSITE" id="PS50158"/>
    </source>
</evidence>
<evidence type="ECO:0000256" key="6">
    <source>
        <dbReference type="ARBA" id="ARBA00023187"/>
    </source>
</evidence>
<organism evidence="12 13">
    <name type="scientific">Acrobeloides nanus</name>
    <dbReference type="NCBI Taxonomy" id="290746"/>
    <lineage>
        <taxon>Eukaryota</taxon>
        <taxon>Metazoa</taxon>
        <taxon>Ecdysozoa</taxon>
        <taxon>Nematoda</taxon>
        <taxon>Chromadorea</taxon>
        <taxon>Rhabditida</taxon>
        <taxon>Tylenchina</taxon>
        <taxon>Cephalobomorpha</taxon>
        <taxon>Cephaloboidea</taxon>
        <taxon>Cephalobidae</taxon>
        <taxon>Acrobeloides</taxon>
    </lineage>
</organism>
<comment type="subcellular location">
    <subcellularLocation>
        <location evidence="1 9">Nucleus</location>
    </subcellularLocation>
</comment>
<comment type="subunit">
    <text evidence="9">Associated with the spliceosome.</text>
</comment>
<feature type="region of interest" description="Disordered" evidence="10">
    <location>
        <begin position="1"/>
        <end position="47"/>
    </location>
</feature>
<evidence type="ECO:0000256" key="3">
    <source>
        <dbReference type="ARBA" id="ARBA00021377"/>
    </source>
</evidence>
<keyword evidence="6 9" id="KW-0508">mRNA splicing</keyword>
<feature type="compositionally biased region" description="Basic and acidic residues" evidence="10">
    <location>
        <begin position="506"/>
        <end position="531"/>
    </location>
</feature>
<dbReference type="InterPro" id="IPR036875">
    <property type="entry name" value="Znf_CCHC_sf"/>
</dbReference>
<evidence type="ECO:0000256" key="10">
    <source>
        <dbReference type="SAM" id="MobiDB-lite"/>
    </source>
</evidence>
<keyword evidence="8" id="KW-0863">Zinc-finger</keyword>
<evidence type="ECO:0000256" key="9">
    <source>
        <dbReference type="RuleBase" id="RU367071"/>
    </source>
</evidence>
<keyword evidence="8" id="KW-0479">Metal-binding</keyword>
<evidence type="ECO:0000256" key="5">
    <source>
        <dbReference type="ARBA" id="ARBA00022728"/>
    </source>
</evidence>
<dbReference type="GO" id="GO:0019899">
    <property type="term" value="F:enzyme binding"/>
    <property type="evidence" value="ECO:0007669"/>
    <property type="project" value="UniProtKB-ARBA"/>
</dbReference>
<evidence type="ECO:0000256" key="7">
    <source>
        <dbReference type="ARBA" id="ARBA00023242"/>
    </source>
</evidence>
<dbReference type="PROSITE" id="PS50158">
    <property type="entry name" value="ZF_CCHC"/>
    <property type="match status" value="1"/>
</dbReference>
<evidence type="ECO:0000256" key="1">
    <source>
        <dbReference type="ARBA" id="ARBA00004123"/>
    </source>
</evidence>
<sequence length="662" mass="76895">MAFTPQLPVSQLIKRGARIDDVEAQRRSKEDYRKQKELEEQRKEGTAPAMVDIETGRDINPHIPEFIGKTPWYVDASGPTLKHQRPHPERQQSLATIKEWYERGTTGKVAFKYRPGACENCGAMGHKKRDCFERPRAIGAKLVPKDIAPDDYSQQNFDLDYDAKRDRWNNYDPAEHKQVIEEYEKMEETRKLIKAQQIKDGLAEEKEVEEDEDKYADDMAPGQSIDMDSRTRITVRNLRIREDTAKYLYNLDPNAPYYDPKSRSMRENPFANIPGKEQESAKFAGENFVRFSGEVLDANQAQVFAWTARSKGIDVHALAEPTKLEALRREFEKEKVGTKDDTKKILIEKYGGEEHLNAPPKELLLAQTENYVEYSRTGKVIKGEDRPKVKSRYEEDVYMNNHTSIFGSYWREGRWGYKCCHSFLKNSYCIGEKGFALEDEMFIGMMPKVEPIQEKSQVLKEERNDFKEEKVRKKSSSSVSESESDTPEEDQLSKEEEEAQVDSEEERAQMNELEREKDKREREAKRREAKREKRKRQKERRAERAKNAPPKKKKKGDDSPVSSSTESDDSSDYESSSSDSDRESKGKHTKELRDAIKKIKGQHKEAESNDKKRKYNKSTHDEFKAPSSLEFEAYQLTKIHSSDPMAAYMTEKLHKRDKKKGK</sequence>
<comment type="function">
    <text evidence="9">Involved in pre-mRNA splicing.</text>
</comment>
<dbReference type="GO" id="GO:0005681">
    <property type="term" value="C:spliceosomal complex"/>
    <property type="evidence" value="ECO:0007669"/>
    <property type="project" value="UniProtKB-UniRule"/>
</dbReference>
<dbReference type="WBParaSite" id="ACRNAN_scaffold7306.g25347.t1">
    <property type="protein sequence ID" value="ACRNAN_scaffold7306.g25347.t1"/>
    <property type="gene ID" value="ACRNAN_scaffold7306.g25347"/>
</dbReference>
<feature type="compositionally biased region" description="Acidic residues" evidence="10">
    <location>
        <begin position="206"/>
        <end position="215"/>
    </location>
</feature>
<feature type="compositionally biased region" description="Basic and acidic residues" evidence="10">
    <location>
        <begin position="17"/>
        <end position="45"/>
    </location>
</feature>
<dbReference type="Pfam" id="PF11708">
    <property type="entry name" value="Slu7"/>
    <property type="match status" value="1"/>
</dbReference>
<keyword evidence="7 9" id="KW-0539">Nucleus</keyword>
<keyword evidence="8" id="KW-0862">Zinc</keyword>
<evidence type="ECO:0000256" key="4">
    <source>
        <dbReference type="ARBA" id="ARBA00022664"/>
    </source>
</evidence>
<accession>A0A914ECH6</accession>